<dbReference type="GO" id="GO:0006811">
    <property type="term" value="P:monoatomic ion transport"/>
    <property type="evidence" value="ECO:0007669"/>
    <property type="project" value="InterPro"/>
</dbReference>
<sequence length="337" mass="38521">MNIFVAFSLLLKILATSTPSASTYVPYLGYYYCFNMTLLSLSTFLSTMVINLHAFGTKGYCVPEWLTELVSAMALPLGITKPQGLDVAEDTLSVIEARLREKKYRYMFSPPGNQERHYCHPKSTQGVLDCLRLEPNTASIQVGNGNPPPFQDNPCQSFEQMKCNHKYLEKVSPGTAHCPASRYPPNIVLRWSQDSTPQAGDDLPPYSNKKAMKQEKKKLVDQLRRHSSGNRKTLGVQTSMRALKEALKNLMTKIDKKEKAARRERDWHLVAMTMDRICFWFYVLMIIGAGFYLLFPRGPIHTVEETIEMHKEFYERRNAEIATQCLLRHDVRIQIGS</sequence>
<accession>A0AAV2TXD6</accession>
<keyword evidence="2" id="KW-0732">Signal</keyword>
<evidence type="ECO:0000256" key="1">
    <source>
        <dbReference type="SAM" id="Phobius"/>
    </source>
</evidence>
<protein>
    <recommendedName>
        <fullName evidence="3">Neurotransmitter-gated ion-channel transmembrane domain-containing protein</fullName>
    </recommendedName>
</protein>
<gene>
    <name evidence="4" type="ORF">CDAUBV1_LOCUS17304</name>
</gene>
<feature type="chain" id="PRO_5043920850" description="Neurotransmitter-gated ion-channel transmembrane domain-containing protein" evidence="2">
    <location>
        <begin position="16"/>
        <end position="337"/>
    </location>
</feature>
<dbReference type="Proteomes" id="UP001497525">
    <property type="component" value="Unassembled WGS sequence"/>
</dbReference>
<keyword evidence="1" id="KW-0472">Membrane</keyword>
<evidence type="ECO:0000256" key="2">
    <source>
        <dbReference type="SAM" id="SignalP"/>
    </source>
</evidence>
<keyword evidence="1" id="KW-0812">Transmembrane</keyword>
<evidence type="ECO:0000313" key="4">
    <source>
        <dbReference type="EMBL" id="CAL5142019.1"/>
    </source>
</evidence>
<dbReference type="InterPro" id="IPR006029">
    <property type="entry name" value="Neurotrans-gated_channel_TM"/>
</dbReference>
<name>A0AAV2TXD6_CALDB</name>
<dbReference type="CDD" id="cd19051">
    <property type="entry name" value="LGIC_TM_cation"/>
    <property type="match status" value="1"/>
</dbReference>
<feature type="transmembrane region" description="Helical" evidence="1">
    <location>
        <begin position="277"/>
        <end position="295"/>
    </location>
</feature>
<organism evidence="4 5">
    <name type="scientific">Calicophoron daubneyi</name>
    <name type="common">Rumen fluke</name>
    <name type="synonym">Paramphistomum daubneyi</name>
    <dbReference type="NCBI Taxonomy" id="300641"/>
    <lineage>
        <taxon>Eukaryota</taxon>
        <taxon>Metazoa</taxon>
        <taxon>Spiralia</taxon>
        <taxon>Lophotrochozoa</taxon>
        <taxon>Platyhelminthes</taxon>
        <taxon>Trematoda</taxon>
        <taxon>Digenea</taxon>
        <taxon>Plagiorchiida</taxon>
        <taxon>Pronocephalata</taxon>
        <taxon>Paramphistomoidea</taxon>
        <taxon>Paramphistomidae</taxon>
        <taxon>Calicophoron</taxon>
    </lineage>
</organism>
<dbReference type="EMBL" id="CAXLJL010000934">
    <property type="protein sequence ID" value="CAL5142019.1"/>
    <property type="molecule type" value="Genomic_DNA"/>
</dbReference>
<feature type="domain" description="Neurotransmitter-gated ion-channel transmembrane" evidence="3">
    <location>
        <begin position="3"/>
        <end position="287"/>
    </location>
</feature>
<dbReference type="InterPro" id="IPR038050">
    <property type="entry name" value="Neuro_actylchol_rec"/>
</dbReference>
<dbReference type="Pfam" id="PF02932">
    <property type="entry name" value="Neur_chan_memb"/>
    <property type="match status" value="1"/>
</dbReference>
<evidence type="ECO:0000313" key="5">
    <source>
        <dbReference type="Proteomes" id="UP001497525"/>
    </source>
</evidence>
<evidence type="ECO:0000259" key="3">
    <source>
        <dbReference type="Pfam" id="PF02932"/>
    </source>
</evidence>
<reference evidence="4" key="1">
    <citation type="submission" date="2024-06" db="EMBL/GenBank/DDBJ databases">
        <authorList>
            <person name="Liu X."/>
            <person name="Lenzi L."/>
            <person name="Haldenby T S."/>
            <person name="Uol C."/>
        </authorList>
    </citation>
    <scope>NUCLEOTIDE SEQUENCE</scope>
</reference>
<comment type="caution">
    <text evidence="4">The sequence shown here is derived from an EMBL/GenBank/DDBJ whole genome shotgun (WGS) entry which is preliminary data.</text>
</comment>
<feature type="signal peptide" evidence="2">
    <location>
        <begin position="1"/>
        <end position="15"/>
    </location>
</feature>
<dbReference type="SUPFAM" id="SSF90112">
    <property type="entry name" value="Neurotransmitter-gated ion-channel transmembrane pore"/>
    <property type="match status" value="1"/>
</dbReference>
<dbReference type="GO" id="GO:0016020">
    <property type="term" value="C:membrane"/>
    <property type="evidence" value="ECO:0007669"/>
    <property type="project" value="InterPro"/>
</dbReference>
<dbReference type="AlphaFoldDB" id="A0AAV2TXD6"/>
<dbReference type="Gene3D" id="1.20.58.390">
    <property type="entry name" value="Neurotransmitter-gated ion-channel transmembrane domain"/>
    <property type="match status" value="2"/>
</dbReference>
<proteinExistence type="predicted"/>
<dbReference type="InterPro" id="IPR036719">
    <property type="entry name" value="Neuro-gated_channel_TM_sf"/>
</dbReference>
<keyword evidence="1" id="KW-1133">Transmembrane helix</keyword>
<feature type="transmembrane region" description="Helical" evidence="1">
    <location>
        <begin position="29"/>
        <end position="50"/>
    </location>
</feature>